<comment type="pathway">
    <text evidence="1">Glycerolipid metabolism; triacylglycerol biosynthesis.</text>
</comment>
<feature type="domain" description="O-acyltransferase WSD1 C-terminal" evidence="12">
    <location>
        <begin position="313"/>
        <end position="458"/>
    </location>
</feature>
<organism evidence="13 14">
    <name type="scientific">Hydrocarboniphaga daqingensis</name>
    <dbReference type="NCBI Taxonomy" id="490188"/>
    <lineage>
        <taxon>Bacteria</taxon>
        <taxon>Pseudomonadati</taxon>
        <taxon>Pseudomonadota</taxon>
        <taxon>Gammaproteobacteria</taxon>
        <taxon>Nevskiales</taxon>
        <taxon>Nevskiaceae</taxon>
        <taxon>Hydrocarboniphaga</taxon>
    </lineage>
</organism>
<evidence type="ECO:0000256" key="6">
    <source>
        <dbReference type="ARBA" id="ARBA00022679"/>
    </source>
</evidence>
<dbReference type="InterPro" id="IPR009721">
    <property type="entry name" value="O-acyltransferase_WSD1_C"/>
</dbReference>
<keyword evidence="7" id="KW-0319">Glycerol metabolism</keyword>
<evidence type="ECO:0000256" key="8">
    <source>
        <dbReference type="ARBA" id="ARBA00023098"/>
    </source>
</evidence>
<dbReference type="NCBIfam" id="TIGR02946">
    <property type="entry name" value="acyl_WS_DGAT"/>
    <property type="match status" value="1"/>
</dbReference>
<dbReference type="EMBL" id="FQWZ01000002">
    <property type="protein sequence ID" value="SHG63434.1"/>
    <property type="molecule type" value="Genomic_DNA"/>
</dbReference>
<evidence type="ECO:0000256" key="1">
    <source>
        <dbReference type="ARBA" id="ARBA00004771"/>
    </source>
</evidence>
<evidence type="ECO:0000256" key="9">
    <source>
        <dbReference type="ARBA" id="ARBA00023315"/>
    </source>
</evidence>
<evidence type="ECO:0000256" key="7">
    <source>
        <dbReference type="ARBA" id="ARBA00022798"/>
    </source>
</evidence>
<keyword evidence="5" id="KW-0444">Lipid biosynthesis</keyword>
<evidence type="ECO:0000313" key="14">
    <source>
        <dbReference type="Proteomes" id="UP000199758"/>
    </source>
</evidence>
<accession>A0A1M5LE96</accession>
<dbReference type="GO" id="GO:0004144">
    <property type="term" value="F:diacylglycerol O-acyltransferase activity"/>
    <property type="evidence" value="ECO:0007669"/>
    <property type="project" value="UniProtKB-EC"/>
</dbReference>
<dbReference type="OrthoDB" id="9810950at2"/>
<dbReference type="GO" id="GO:0001666">
    <property type="term" value="P:response to hypoxia"/>
    <property type="evidence" value="ECO:0007669"/>
    <property type="project" value="TreeGrafter"/>
</dbReference>
<dbReference type="STRING" id="490188.SAMN04488068_0855"/>
<dbReference type="PANTHER" id="PTHR31650:SF1">
    <property type="entry name" value="WAX ESTER SYNTHASE_DIACYLGLYCEROL ACYLTRANSFERASE 4-RELATED"/>
    <property type="match status" value="1"/>
</dbReference>
<comment type="similarity">
    <text evidence="3">Belongs to the long-chain O-acyltransferase family.</text>
</comment>
<dbReference type="GO" id="GO:0071731">
    <property type="term" value="P:response to nitric oxide"/>
    <property type="evidence" value="ECO:0007669"/>
    <property type="project" value="TreeGrafter"/>
</dbReference>
<sequence>MTRKMNPLDASWLFVDSQRTPMHVGALAIFSLPDDVSPDFIKNLFLHLRSPAGFVPPFNLRLKQPRLKLISSRLMPSWEEDPNIDLDYHLRHSALPQPGGERELGVLVSRLHSHPLDFARPLWECHIIEGLANSRFALYMKMHHSLVDGVGGMRMLSRLLSPDDTAMNLPPPWAVGTGEKKRIARDAGPSWQQLADQAREQARHVPSIGRAIADSWKETLQNTHPELGVPFRAPRSILNRKVSAQRRFATQYYDLARMRTLAKRAKVTLNDVFLGLCAMALRRYLLELNALPSEPLTAGLPVSVRPAGDPGAGNAISFIIANLHTHIADPLERLALIRDSTQKAKARFQTLPKEAITAYTSLFMAPFMLQLMTGMGGLMRPMFNVTISNVPGPDQTLYFNGARMDQMYPVSLLSHGQAINITVVSYAGQFNVGYTGCRDTLPHMQRMAVYTGEALVELEALLGINAS</sequence>
<dbReference type="SUPFAM" id="SSF52777">
    <property type="entry name" value="CoA-dependent acyltransferases"/>
    <property type="match status" value="2"/>
</dbReference>
<keyword evidence="6 13" id="KW-0808">Transferase</keyword>
<comment type="catalytic activity">
    <reaction evidence="10">
        <text>an acyl-CoA + a 1,2-diacyl-sn-glycerol = a triacyl-sn-glycerol + CoA</text>
        <dbReference type="Rhea" id="RHEA:10868"/>
        <dbReference type="ChEBI" id="CHEBI:17815"/>
        <dbReference type="ChEBI" id="CHEBI:57287"/>
        <dbReference type="ChEBI" id="CHEBI:58342"/>
        <dbReference type="ChEBI" id="CHEBI:64615"/>
        <dbReference type="EC" id="2.3.1.20"/>
    </reaction>
</comment>
<evidence type="ECO:0000256" key="4">
    <source>
        <dbReference type="ARBA" id="ARBA00013244"/>
    </source>
</evidence>
<keyword evidence="9 13" id="KW-0012">Acyltransferase</keyword>
<dbReference type="UniPathway" id="UPA00282"/>
<evidence type="ECO:0000256" key="2">
    <source>
        <dbReference type="ARBA" id="ARBA00005189"/>
    </source>
</evidence>
<feature type="domain" description="O-acyltransferase WSD1-like N-terminal" evidence="11">
    <location>
        <begin position="5"/>
        <end position="273"/>
    </location>
</feature>
<keyword evidence="8" id="KW-0443">Lipid metabolism</keyword>
<dbReference type="GO" id="GO:0051701">
    <property type="term" value="P:biological process involved in interaction with host"/>
    <property type="evidence" value="ECO:0007669"/>
    <property type="project" value="TreeGrafter"/>
</dbReference>
<proteinExistence type="inferred from homology"/>
<protein>
    <recommendedName>
        <fullName evidence="4">diacylglycerol O-acyltransferase</fullName>
        <ecNumber evidence="4">2.3.1.20</ecNumber>
    </recommendedName>
</protein>
<dbReference type="Pfam" id="PF03007">
    <property type="entry name" value="WS_DGAT_cat"/>
    <property type="match status" value="1"/>
</dbReference>
<evidence type="ECO:0000256" key="5">
    <source>
        <dbReference type="ARBA" id="ARBA00022516"/>
    </source>
</evidence>
<gene>
    <name evidence="13" type="ORF">SAMN04488068_0855</name>
</gene>
<dbReference type="Gene3D" id="3.30.559.30">
    <property type="entry name" value="Nonribosomal peptide synthetase, condensation domain"/>
    <property type="match status" value="1"/>
</dbReference>
<comment type="pathway">
    <text evidence="2">Lipid metabolism.</text>
</comment>
<dbReference type="InterPro" id="IPR004255">
    <property type="entry name" value="O-acyltransferase_WSD1_N"/>
</dbReference>
<evidence type="ECO:0000256" key="10">
    <source>
        <dbReference type="ARBA" id="ARBA00048109"/>
    </source>
</evidence>
<name>A0A1M5LE96_9GAMM</name>
<evidence type="ECO:0000259" key="12">
    <source>
        <dbReference type="Pfam" id="PF06974"/>
    </source>
</evidence>
<dbReference type="GO" id="GO:0006071">
    <property type="term" value="P:glycerol metabolic process"/>
    <property type="evidence" value="ECO:0007669"/>
    <property type="project" value="UniProtKB-KW"/>
</dbReference>
<dbReference type="InterPro" id="IPR014292">
    <property type="entry name" value="Acyl_transf_WS/DGAT"/>
</dbReference>
<dbReference type="Gene3D" id="3.30.559.10">
    <property type="entry name" value="Chloramphenicol acetyltransferase-like domain"/>
    <property type="match status" value="1"/>
</dbReference>
<dbReference type="InterPro" id="IPR045034">
    <property type="entry name" value="O-acyltransferase_WSD1-like"/>
</dbReference>
<dbReference type="EC" id="2.3.1.20" evidence="4"/>
<evidence type="ECO:0000256" key="3">
    <source>
        <dbReference type="ARBA" id="ARBA00009587"/>
    </source>
</evidence>
<dbReference type="Proteomes" id="UP000199758">
    <property type="component" value="Unassembled WGS sequence"/>
</dbReference>
<reference evidence="13 14" key="1">
    <citation type="submission" date="2016-11" db="EMBL/GenBank/DDBJ databases">
        <authorList>
            <person name="Jaros S."/>
            <person name="Januszkiewicz K."/>
            <person name="Wedrychowicz H."/>
        </authorList>
    </citation>
    <scope>NUCLEOTIDE SEQUENCE [LARGE SCALE GENOMIC DNA]</scope>
    <source>
        <strain evidence="13 14">CGMCC 1.7049</strain>
    </source>
</reference>
<dbReference type="PANTHER" id="PTHR31650">
    <property type="entry name" value="O-ACYLTRANSFERASE (WSD1-LIKE) FAMILY PROTEIN"/>
    <property type="match status" value="1"/>
</dbReference>
<dbReference type="GO" id="GO:0019432">
    <property type="term" value="P:triglyceride biosynthetic process"/>
    <property type="evidence" value="ECO:0007669"/>
    <property type="project" value="UniProtKB-UniPathway"/>
</dbReference>
<evidence type="ECO:0000313" key="13">
    <source>
        <dbReference type="EMBL" id="SHG63434.1"/>
    </source>
</evidence>
<keyword evidence="14" id="KW-1185">Reference proteome</keyword>
<dbReference type="Pfam" id="PF06974">
    <property type="entry name" value="WS_DGAT_C"/>
    <property type="match status" value="1"/>
</dbReference>
<evidence type="ECO:0000259" key="11">
    <source>
        <dbReference type="Pfam" id="PF03007"/>
    </source>
</evidence>
<dbReference type="GO" id="GO:0005886">
    <property type="term" value="C:plasma membrane"/>
    <property type="evidence" value="ECO:0007669"/>
    <property type="project" value="TreeGrafter"/>
</dbReference>
<dbReference type="AlphaFoldDB" id="A0A1M5LE96"/>
<dbReference type="InterPro" id="IPR023213">
    <property type="entry name" value="CAT-like_dom_sf"/>
</dbReference>